<dbReference type="EMBL" id="CP015217">
    <property type="protein sequence ID" value="AOP35579.1"/>
    <property type="molecule type" value="Genomic_DNA"/>
</dbReference>
<dbReference type="RefSeq" id="WP_069608780.1">
    <property type="nucleotide sequence ID" value="NZ_CP015217.1"/>
</dbReference>
<dbReference type="Proteomes" id="UP000094197">
    <property type="component" value="Chromosome 1"/>
</dbReference>
<sequence length="59" mass="6959">MSVAETIKAISNVFQKSVFYHRTWFESDKNVKLSSISKVLKRTEMDSKILSINLYRKDF</sequence>
<dbReference type="KEGG" id="laj:A0128_18065"/>
<dbReference type="OrthoDB" id="78856at203691"/>
<protein>
    <submittedName>
        <fullName evidence="1">Uncharacterized protein</fullName>
    </submittedName>
</protein>
<evidence type="ECO:0000313" key="1">
    <source>
        <dbReference type="EMBL" id="AOP35579.1"/>
    </source>
</evidence>
<name>A0A1D7V172_9LEPT</name>
<dbReference type="AlphaFoldDB" id="A0A1D7V172"/>
<gene>
    <name evidence="1" type="ORF">A0128_18065</name>
</gene>
<evidence type="ECO:0000313" key="2">
    <source>
        <dbReference type="Proteomes" id="UP000094197"/>
    </source>
</evidence>
<accession>A0A1D7V172</accession>
<organism evidence="1 2">
    <name type="scientific">Leptospira tipperaryensis</name>
    <dbReference type="NCBI Taxonomy" id="2564040"/>
    <lineage>
        <taxon>Bacteria</taxon>
        <taxon>Pseudomonadati</taxon>
        <taxon>Spirochaetota</taxon>
        <taxon>Spirochaetia</taxon>
        <taxon>Leptospirales</taxon>
        <taxon>Leptospiraceae</taxon>
        <taxon>Leptospira</taxon>
    </lineage>
</organism>
<proteinExistence type="predicted"/>
<keyword evidence="2" id="KW-1185">Reference proteome</keyword>
<reference evidence="1 2" key="1">
    <citation type="submission" date="2016-04" db="EMBL/GenBank/DDBJ databases">
        <title>Complete genome seqeunce of Leptospira alstonii serovar Room22.</title>
        <authorList>
            <person name="Nally J.E."/>
            <person name="Bayles D.O."/>
            <person name="Hurley D."/>
            <person name="Fanning S."/>
            <person name="McMahon B.J."/>
            <person name="Arent Z."/>
        </authorList>
    </citation>
    <scope>NUCLEOTIDE SEQUENCE [LARGE SCALE GENOMIC DNA]</scope>
    <source>
        <strain evidence="1 2">GWTS #1</strain>
    </source>
</reference>